<accession>A0ABQ9INL1</accession>
<name>A0ABQ9INL1_9NEOP</name>
<keyword evidence="2" id="KW-1185">Reference proteome</keyword>
<proteinExistence type="predicted"/>
<comment type="caution">
    <text evidence="1">The sequence shown here is derived from an EMBL/GenBank/DDBJ whole genome shotgun (WGS) entry which is preliminary data.</text>
</comment>
<dbReference type="EMBL" id="JARBHB010000001">
    <property type="protein sequence ID" value="KAJ8898087.1"/>
    <property type="molecule type" value="Genomic_DNA"/>
</dbReference>
<dbReference type="InterPro" id="IPR005312">
    <property type="entry name" value="DUF1759"/>
</dbReference>
<dbReference type="Proteomes" id="UP001159363">
    <property type="component" value="Chromosome 1"/>
</dbReference>
<organism evidence="1 2">
    <name type="scientific">Dryococelus australis</name>
    <dbReference type="NCBI Taxonomy" id="614101"/>
    <lineage>
        <taxon>Eukaryota</taxon>
        <taxon>Metazoa</taxon>
        <taxon>Ecdysozoa</taxon>
        <taxon>Arthropoda</taxon>
        <taxon>Hexapoda</taxon>
        <taxon>Insecta</taxon>
        <taxon>Pterygota</taxon>
        <taxon>Neoptera</taxon>
        <taxon>Polyneoptera</taxon>
        <taxon>Phasmatodea</taxon>
        <taxon>Verophasmatodea</taxon>
        <taxon>Anareolatae</taxon>
        <taxon>Phasmatidae</taxon>
        <taxon>Eurycanthinae</taxon>
        <taxon>Dryococelus</taxon>
    </lineage>
</organism>
<protein>
    <submittedName>
        <fullName evidence="1">Uncharacterized protein</fullName>
    </submittedName>
</protein>
<dbReference type="Pfam" id="PF03564">
    <property type="entry name" value="DUF1759"/>
    <property type="match status" value="1"/>
</dbReference>
<gene>
    <name evidence="1" type="ORF">PR048_003447</name>
</gene>
<sequence>MQTIFTCRDLPDLKTNFENDHLTYELKCMTKADFYQGKHAERLDEFYDLYFCIMAILDIVSCNSQVRPFLQRAYTFIASEPSALVQSLPLRGDNFEVAWILLVKRYDNKQFIMSHHIDANLQVPVDHLNFTAASMCYLLSTVNENVAALKALKLPVDQWDILLLNLLEKGVTVDLQKIWEFFVQDLEIPMLLMFPTFLERQCKSSEAVGGGEGEGSLISPTSSWVRANLPLVRGFKVSCVPQQVHILLLHPPFVWVKYVCPYTSRERIECTNFASTVYNYRAFPWEDNNATSGPFSQVLLSVTCGVVSYVLKPCGKDGPCFYPDMEVLPCLTRYTPSAPLQPEAWKHLSHLKADHNYSNPGCVDMLEYNLKAPPGTPVALDSVFGWILMGRVNNAQSFGEAATFFELRLHQMKL</sequence>
<evidence type="ECO:0000313" key="2">
    <source>
        <dbReference type="Proteomes" id="UP001159363"/>
    </source>
</evidence>
<reference evidence="1 2" key="1">
    <citation type="submission" date="2023-02" db="EMBL/GenBank/DDBJ databases">
        <title>LHISI_Scaffold_Assembly.</title>
        <authorList>
            <person name="Stuart O.P."/>
            <person name="Cleave R."/>
            <person name="Magrath M.J.L."/>
            <person name="Mikheyev A.S."/>
        </authorList>
    </citation>
    <scope>NUCLEOTIDE SEQUENCE [LARGE SCALE GENOMIC DNA]</scope>
    <source>
        <strain evidence="1">Daus_M_001</strain>
        <tissue evidence="1">Leg muscle</tissue>
    </source>
</reference>
<evidence type="ECO:0000313" key="1">
    <source>
        <dbReference type="EMBL" id="KAJ8898087.1"/>
    </source>
</evidence>